<dbReference type="Gene3D" id="2.130.10.10">
    <property type="entry name" value="YVTN repeat-like/Quinoprotein amine dehydrogenase"/>
    <property type="match status" value="3"/>
</dbReference>
<evidence type="ECO:0000259" key="8">
    <source>
        <dbReference type="Pfam" id="PF04003"/>
    </source>
</evidence>
<dbReference type="FunFam" id="2.130.10.10:FF:000178">
    <property type="entry name" value="WD repeat domain 3"/>
    <property type="match status" value="1"/>
</dbReference>
<dbReference type="PROSITE" id="PS50294">
    <property type="entry name" value="WD_REPEATS_REGION"/>
    <property type="match status" value="7"/>
</dbReference>
<keyword evidence="2 6" id="KW-0853">WD repeat</keyword>
<evidence type="ECO:0000313" key="9">
    <source>
        <dbReference type="EMBL" id="PRT53230.1"/>
    </source>
</evidence>
<dbReference type="EMBL" id="NDIQ01000001">
    <property type="protein sequence ID" value="PRT53230.1"/>
    <property type="molecule type" value="Genomic_DNA"/>
</dbReference>
<evidence type="ECO:0000256" key="4">
    <source>
        <dbReference type="ARBA" id="ARBA00023242"/>
    </source>
</evidence>
<feature type="repeat" description="WD" evidence="6">
    <location>
        <begin position="103"/>
        <end position="136"/>
    </location>
</feature>
<comment type="subcellular location">
    <subcellularLocation>
        <location evidence="1">Nucleus</location>
        <location evidence="1">Nucleolus</location>
    </subcellularLocation>
</comment>
<dbReference type="Pfam" id="PF04003">
    <property type="entry name" value="Utp12"/>
    <property type="match status" value="1"/>
</dbReference>
<dbReference type="InterPro" id="IPR007148">
    <property type="entry name" value="SSU_processome_Utp12"/>
</dbReference>
<dbReference type="Proteomes" id="UP000238350">
    <property type="component" value="Unassembled WGS sequence"/>
</dbReference>
<dbReference type="InterPro" id="IPR001680">
    <property type="entry name" value="WD40_rpt"/>
</dbReference>
<dbReference type="FunFam" id="2.130.10.10:FF:000157">
    <property type="entry name" value="WD repeat domain 3"/>
    <property type="match status" value="1"/>
</dbReference>
<feature type="repeat" description="WD" evidence="6">
    <location>
        <begin position="145"/>
        <end position="185"/>
    </location>
</feature>
<dbReference type="SMART" id="SM00320">
    <property type="entry name" value="WD40"/>
    <property type="match status" value="11"/>
</dbReference>
<evidence type="ECO:0000256" key="5">
    <source>
        <dbReference type="ARBA" id="ARBA00038229"/>
    </source>
</evidence>
<dbReference type="STRING" id="45607.A0A2T0FE33"/>
<evidence type="ECO:0000256" key="7">
    <source>
        <dbReference type="SAM" id="MobiDB-lite"/>
    </source>
</evidence>
<dbReference type="GeneID" id="36514599"/>
<keyword evidence="10" id="KW-1185">Reference proteome</keyword>
<sequence>MVQSYTRLELSSTFGIVSSNTNVVHVAGSSAGTAIVGAAEAVQVWDLKKSELVHRFVEPALQQGRVQVQRLAYEPISSLIAAGYSDGSIRVWDMHSGACLITFNGHKSGISALTFDQSGTRLISGSFDTNVVVWDLVEETGLFRLRGHRGPVTAVVLLSDQWLVSTAKDGVMKLWDLETQFSVESHVAHKSECWGAVASTHEKRLFTVSNTAEINVWAIDLDDQTNHRFSLEGSLEKQSKHRAVDVKYSNEQLIVATADAVQSWRLRSAEEQKKALRRKEKRAAKKKDTNEDISLTISDIYVPTSIVRPKGKVCGIDTLDKPNQIVVNLANNSIETWPLTENPERIYAIELPGTRTDVRDVCLSADNKLLAAGSNGQIKIFNSRTNSCLRTLTGTGYIIAIRFLPGDALVVAGTKEGNLELYDITTSSLIGIFPAHEGSVWSMDVATDGKSLVTGGADKTVKFWEFRIVQEEVPGHEGVTVPKMTLKNTHKIEFSDDVLAVKLSPDGKLVAASLLDNTIKVYYRDTLKFFLNLYGHQLPVLSLDISHDSKVLISSAADKNIKIWGLDFGDCHKSIFAHDDSVLRVMFEPQTHYFFSCGKDGLVKYWDGRKFTQIQKLQGHFGEVWALAVANDGTFVVSASHDKTIRLWEMTDEPLFIEEERENELEQQYEENLVESLDRDLQQDQDGDETEGTGQAVSKHTIDSLKAGEKLFEALDICITDLESKPNPRHVILATLNVDPERYLMDVLQKIKPALVEDALLTFPLDKVTGLFKFIHIWIEKKWNLPLVTRVLLFCLRNFHRQIVANRMMEPEMQQLRDSLRSALTNVSDMLGFNFAQMKYIQDMWDTDHIKGFEDDSSSNGSGVKRVFPTAGL</sequence>
<dbReference type="GO" id="GO:0030490">
    <property type="term" value="P:maturation of SSU-rRNA"/>
    <property type="evidence" value="ECO:0007669"/>
    <property type="project" value="TreeGrafter"/>
</dbReference>
<evidence type="ECO:0000256" key="1">
    <source>
        <dbReference type="ARBA" id="ARBA00004604"/>
    </source>
</evidence>
<protein>
    <submittedName>
        <fullName evidence="9">Putative WD repeat-containing protein C3D6.12</fullName>
    </submittedName>
</protein>
<dbReference type="SUPFAM" id="SSF50978">
    <property type="entry name" value="WD40 repeat-like"/>
    <property type="match status" value="2"/>
</dbReference>
<feature type="region of interest" description="Disordered" evidence="7">
    <location>
        <begin position="678"/>
        <end position="699"/>
    </location>
</feature>
<evidence type="ECO:0000256" key="3">
    <source>
        <dbReference type="ARBA" id="ARBA00022737"/>
    </source>
</evidence>
<dbReference type="GO" id="GO:0032040">
    <property type="term" value="C:small-subunit processome"/>
    <property type="evidence" value="ECO:0007669"/>
    <property type="project" value="TreeGrafter"/>
</dbReference>
<reference evidence="9 10" key="1">
    <citation type="submission" date="2017-04" db="EMBL/GenBank/DDBJ databases">
        <title>Genome sequencing of [Candida] sorbophila.</title>
        <authorList>
            <person name="Ahn J.O."/>
        </authorList>
    </citation>
    <scope>NUCLEOTIDE SEQUENCE [LARGE SCALE GENOMIC DNA]</scope>
    <source>
        <strain evidence="9 10">DS02</strain>
    </source>
</reference>
<dbReference type="InterPro" id="IPR019775">
    <property type="entry name" value="WD40_repeat_CS"/>
</dbReference>
<name>A0A2T0FE33_9ASCO</name>
<accession>A0A2T0FE33</accession>
<dbReference type="RefSeq" id="XP_024663176.1">
    <property type="nucleotide sequence ID" value="XM_024807408.1"/>
</dbReference>
<feature type="domain" description="Small-subunit processome Utp12" evidence="8">
    <location>
        <begin position="740"/>
        <end position="842"/>
    </location>
</feature>
<dbReference type="PANTHER" id="PTHR19853">
    <property type="entry name" value="WD REPEAT CONTAINING PROTEIN 3 WDR3"/>
    <property type="match status" value="1"/>
</dbReference>
<dbReference type="CDD" id="cd00200">
    <property type="entry name" value="WD40"/>
    <property type="match status" value="2"/>
</dbReference>
<dbReference type="InterPro" id="IPR015943">
    <property type="entry name" value="WD40/YVTN_repeat-like_dom_sf"/>
</dbReference>
<evidence type="ECO:0000256" key="2">
    <source>
        <dbReference type="ARBA" id="ARBA00022574"/>
    </source>
</evidence>
<comment type="similarity">
    <text evidence="5">Belongs to the WD repeat WDR3/UTP12 family.</text>
</comment>
<dbReference type="PANTHER" id="PTHR19853:SF0">
    <property type="entry name" value="WD REPEAT-CONTAINING PROTEIN 3"/>
    <property type="match status" value="1"/>
</dbReference>
<dbReference type="AlphaFoldDB" id="A0A2T0FE33"/>
<dbReference type="GO" id="GO:0030515">
    <property type="term" value="F:snoRNA binding"/>
    <property type="evidence" value="ECO:0007669"/>
    <property type="project" value="TreeGrafter"/>
</dbReference>
<keyword evidence="3" id="KW-0677">Repeat</keyword>
<dbReference type="OrthoDB" id="407922at2759"/>
<dbReference type="InterPro" id="IPR020472">
    <property type="entry name" value="WD40_PAC1"/>
</dbReference>
<dbReference type="PRINTS" id="PR00320">
    <property type="entry name" value="GPROTEINBRPT"/>
</dbReference>
<dbReference type="Pfam" id="PF25172">
    <property type="entry name" value="Beta-prop_WDR3_2nd"/>
    <property type="match status" value="1"/>
</dbReference>
<dbReference type="InterPro" id="IPR051570">
    <property type="entry name" value="TBC1_cilium_biogenesis"/>
</dbReference>
<feature type="repeat" description="WD" evidence="6">
    <location>
        <begin position="617"/>
        <end position="650"/>
    </location>
</feature>
<dbReference type="GO" id="GO:0034388">
    <property type="term" value="C:Pwp2p-containing subcomplex of 90S preribosome"/>
    <property type="evidence" value="ECO:0007669"/>
    <property type="project" value="TreeGrafter"/>
</dbReference>
<evidence type="ECO:0000313" key="10">
    <source>
        <dbReference type="Proteomes" id="UP000238350"/>
    </source>
</evidence>
<dbReference type="InterPro" id="IPR036322">
    <property type="entry name" value="WD40_repeat_dom_sf"/>
</dbReference>
<proteinExistence type="inferred from homology"/>
<feature type="repeat" description="WD" evidence="6">
    <location>
        <begin position="61"/>
        <end position="102"/>
    </location>
</feature>
<feature type="repeat" description="WD" evidence="6">
    <location>
        <begin position="433"/>
        <end position="467"/>
    </location>
</feature>
<dbReference type="PROSITE" id="PS50082">
    <property type="entry name" value="WD_REPEATS_2"/>
    <property type="match status" value="7"/>
</dbReference>
<gene>
    <name evidence="9" type="ORF">B9G98_00850</name>
</gene>
<organism evidence="9 10">
    <name type="scientific">Wickerhamiella sorbophila</name>
    <dbReference type="NCBI Taxonomy" id="45607"/>
    <lineage>
        <taxon>Eukaryota</taxon>
        <taxon>Fungi</taxon>
        <taxon>Dikarya</taxon>
        <taxon>Ascomycota</taxon>
        <taxon>Saccharomycotina</taxon>
        <taxon>Dipodascomycetes</taxon>
        <taxon>Dipodascales</taxon>
        <taxon>Trichomonascaceae</taxon>
        <taxon>Wickerhamiella</taxon>
    </lineage>
</organism>
<feature type="repeat" description="WD" evidence="6">
    <location>
        <begin position="533"/>
        <end position="574"/>
    </location>
</feature>
<feature type="repeat" description="WD" evidence="6">
    <location>
        <begin position="575"/>
        <end position="607"/>
    </location>
</feature>
<comment type="caution">
    <text evidence="9">The sequence shown here is derived from an EMBL/GenBank/DDBJ whole genome shotgun (WGS) entry which is preliminary data.</text>
</comment>
<keyword evidence="4" id="KW-0539">Nucleus</keyword>
<evidence type="ECO:0000256" key="6">
    <source>
        <dbReference type="PROSITE-ProRule" id="PRU00221"/>
    </source>
</evidence>
<dbReference type="Pfam" id="PF25173">
    <property type="entry name" value="Beta-prop_WDR3_1st"/>
    <property type="match status" value="1"/>
</dbReference>
<dbReference type="PROSITE" id="PS00678">
    <property type="entry name" value="WD_REPEATS_1"/>
    <property type="match status" value="5"/>
</dbReference>